<reference evidence="2 3" key="1">
    <citation type="submission" date="2019-01" db="EMBL/GenBank/DDBJ databases">
        <title>Ktedonosporobacter rubrisoli SCAWS-G2.</title>
        <authorList>
            <person name="Huang Y."/>
            <person name="Yan B."/>
        </authorList>
    </citation>
    <scope>NUCLEOTIDE SEQUENCE [LARGE SCALE GENOMIC DNA]</scope>
    <source>
        <strain evidence="2 3">SCAWS-G2</strain>
    </source>
</reference>
<evidence type="ECO:0000313" key="3">
    <source>
        <dbReference type="Proteomes" id="UP000290365"/>
    </source>
</evidence>
<feature type="transmembrane region" description="Helical" evidence="1">
    <location>
        <begin position="83"/>
        <end position="105"/>
    </location>
</feature>
<accession>A0A4P6JZA1</accession>
<dbReference type="KEGG" id="kbs:EPA93_36680"/>
<keyword evidence="3" id="KW-1185">Reference proteome</keyword>
<dbReference type="OrthoDB" id="158261at2"/>
<name>A0A4P6JZA1_KTERU</name>
<dbReference type="AlphaFoldDB" id="A0A4P6JZA1"/>
<evidence type="ECO:0008006" key="4">
    <source>
        <dbReference type="Google" id="ProtNLM"/>
    </source>
</evidence>
<keyword evidence="1" id="KW-1133">Transmembrane helix</keyword>
<dbReference type="Proteomes" id="UP000290365">
    <property type="component" value="Chromosome"/>
</dbReference>
<protein>
    <recommendedName>
        <fullName evidence="4">Copper resistance protein D domain-containing protein</fullName>
    </recommendedName>
</protein>
<keyword evidence="1" id="KW-0472">Membrane</keyword>
<keyword evidence="1" id="KW-0812">Transmembrane</keyword>
<evidence type="ECO:0000256" key="1">
    <source>
        <dbReference type="SAM" id="Phobius"/>
    </source>
</evidence>
<proteinExistence type="predicted"/>
<organism evidence="2 3">
    <name type="scientific">Ktedonosporobacter rubrisoli</name>
    <dbReference type="NCBI Taxonomy" id="2509675"/>
    <lineage>
        <taxon>Bacteria</taxon>
        <taxon>Bacillati</taxon>
        <taxon>Chloroflexota</taxon>
        <taxon>Ktedonobacteria</taxon>
        <taxon>Ktedonobacterales</taxon>
        <taxon>Ktedonosporobacteraceae</taxon>
        <taxon>Ktedonosporobacter</taxon>
    </lineage>
</organism>
<evidence type="ECO:0000313" key="2">
    <source>
        <dbReference type="EMBL" id="QBD81218.1"/>
    </source>
</evidence>
<dbReference type="RefSeq" id="WP_129892279.1">
    <property type="nucleotide sequence ID" value="NZ_CP035758.1"/>
</dbReference>
<gene>
    <name evidence="2" type="ORF">EPA93_36680</name>
</gene>
<sequence>MLEILWIVRAVHILSATAWVGGSIMYQIVIGPALREGGPAPKVAAGIADGFKRMINLCMGLLFLSGGYLVFERLSRTTLGLSYIVVLVLKVAGAIGLFVLALYLAQSNIRRLAKRSTRLSRVAPQLMLALGILVFVLGALLNALFEAAIAPH</sequence>
<dbReference type="EMBL" id="CP035758">
    <property type="protein sequence ID" value="QBD81218.1"/>
    <property type="molecule type" value="Genomic_DNA"/>
</dbReference>
<feature type="transmembrane region" description="Helical" evidence="1">
    <location>
        <begin position="126"/>
        <end position="145"/>
    </location>
</feature>
<feature type="transmembrane region" description="Helical" evidence="1">
    <location>
        <begin position="6"/>
        <end position="34"/>
    </location>
</feature>